<dbReference type="Gene3D" id="3.40.50.10600">
    <property type="entry name" value="SpoIIaa-like domains"/>
    <property type="match status" value="1"/>
</dbReference>
<dbReference type="KEGG" id="plei:Q9312_10675"/>
<accession>A0AA51RQI1</accession>
<name>A0AA51RQI1_9GAMM</name>
<protein>
    <recommendedName>
        <fullName evidence="3">SpoIIAA-like protein</fullName>
    </recommendedName>
</protein>
<evidence type="ECO:0008006" key="3">
    <source>
        <dbReference type="Google" id="ProtNLM"/>
    </source>
</evidence>
<dbReference type="RefSeq" id="WP_309200831.1">
    <property type="nucleotide sequence ID" value="NZ_CP133548.1"/>
</dbReference>
<reference evidence="1 2" key="1">
    <citation type="submission" date="2023-08" db="EMBL/GenBank/DDBJ databases">
        <title>Pleionea litopenaei sp. nov., isolated from stomach of juvenile Litopenaeus vannamei.</title>
        <authorList>
            <person name="Rho A.M."/>
            <person name="Hwang C.Y."/>
        </authorList>
    </citation>
    <scope>NUCLEOTIDE SEQUENCE [LARGE SCALE GENOMIC DNA]</scope>
    <source>
        <strain evidence="1 2">HL-JVS1</strain>
    </source>
</reference>
<dbReference type="EMBL" id="CP133548">
    <property type="protein sequence ID" value="WMS85678.1"/>
    <property type="molecule type" value="Genomic_DNA"/>
</dbReference>
<dbReference type="Proteomes" id="UP001239782">
    <property type="component" value="Chromosome"/>
</dbReference>
<dbReference type="SUPFAM" id="SSF52091">
    <property type="entry name" value="SpoIIaa-like"/>
    <property type="match status" value="1"/>
</dbReference>
<dbReference type="AlphaFoldDB" id="A0AA51RQI1"/>
<dbReference type="InterPro" id="IPR036513">
    <property type="entry name" value="STAS_dom_sf"/>
</dbReference>
<proteinExistence type="predicted"/>
<evidence type="ECO:0000313" key="2">
    <source>
        <dbReference type="Proteomes" id="UP001239782"/>
    </source>
</evidence>
<keyword evidence="2" id="KW-1185">Reference proteome</keyword>
<evidence type="ECO:0000313" key="1">
    <source>
        <dbReference type="EMBL" id="WMS85678.1"/>
    </source>
</evidence>
<gene>
    <name evidence="1" type="ORF">Q9312_10675</name>
</gene>
<organism evidence="1 2">
    <name type="scientific">Pleionea litopenaei</name>
    <dbReference type="NCBI Taxonomy" id="3070815"/>
    <lineage>
        <taxon>Bacteria</taxon>
        <taxon>Pseudomonadati</taxon>
        <taxon>Pseudomonadota</taxon>
        <taxon>Gammaproteobacteria</taxon>
        <taxon>Oceanospirillales</taxon>
        <taxon>Pleioneaceae</taxon>
        <taxon>Pleionea</taxon>
    </lineage>
</organism>
<dbReference type="Pfam" id="PF11964">
    <property type="entry name" value="SpoIIAA-like"/>
    <property type="match status" value="1"/>
</dbReference>
<dbReference type="InterPro" id="IPR021866">
    <property type="entry name" value="SpoIIAA-like"/>
</dbReference>
<dbReference type="InterPro" id="IPR038396">
    <property type="entry name" value="SpoIIAA-like_sf"/>
</dbReference>
<sequence>MTKSVSPLINEILSVKTNEQTRCIEIQVAGVLKSDDVIHLLEQIKAAQPENQVYSRLYDFSEIDIDVSVQEFDRILSHAQKLFKVRGVIYKAAFVALDPFVRQLAELYKSASRPYGFNDIECFSSVGEAKAWLAEK</sequence>